<gene>
    <name evidence="2" type="ORF">DPMN_118161</name>
</gene>
<feature type="region of interest" description="Disordered" evidence="1">
    <location>
        <begin position="80"/>
        <end position="104"/>
    </location>
</feature>
<feature type="compositionally biased region" description="Acidic residues" evidence="1">
    <location>
        <begin position="84"/>
        <end position="104"/>
    </location>
</feature>
<reference evidence="2" key="1">
    <citation type="journal article" date="2019" name="bioRxiv">
        <title>The Genome of the Zebra Mussel, Dreissena polymorpha: A Resource for Invasive Species Research.</title>
        <authorList>
            <person name="McCartney M.A."/>
            <person name="Auch B."/>
            <person name="Kono T."/>
            <person name="Mallez S."/>
            <person name="Zhang Y."/>
            <person name="Obille A."/>
            <person name="Becker A."/>
            <person name="Abrahante J.E."/>
            <person name="Garbe J."/>
            <person name="Badalamenti J.P."/>
            <person name="Herman A."/>
            <person name="Mangelson H."/>
            <person name="Liachko I."/>
            <person name="Sullivan S."/>
            <person name="Sone E.D."/>
            <person name="Koren S."/>
            <person name="Silverstein K.A.T."/>
            <person name="Beckman K.B."/>
            <person name="Gohl D.M."/>
        </authorList>
    </citation>
    <scope>NUCLEOTIDE SEQUENCE</scope>
    <source>
        <strain evidence="2">Duluth1</strain>
        <tissue evidence="2">Whole animal</tissue>
    </source>
</reference>
<accession>A0A9D4GJN0</accession>
<evidence type="ECO:0000313" key="2">
    <source>
        <dbReference type="EMBL" id="KAH3816643.1"/>
    </source>
</evidence>
<proteinExistence type="predicted"/>
<dbReference type="EMBL" id="JAIWYP010000005">
    <property type="protein sequence ID" value="KAH3816643.1"/>
    <property type="molecule type" value="Genomic_DNA"/>
</dbReference>
<evidence type="ECO:0000313" key="3">
    <source>
        <dbReference type="Proteomes" id="UP000828390"/>
    </source>
</evidence>
<comment type="caution">
    <text evidence="2">The sequence shown here is derived from an EMBL/GenBank/DDBJ whole genome shotgun (WGS) entry which is preliminary data.</text>
</comment>
<evidence type="ECO:0000256" key="1">
    <source>
        <dbReference type="SAM" id="MobiDB-lite"/>
    </source>
</evidence>
<organism evidence="2 3">
    <name type="scientific">Dreissena polymorpha</name>
    <name type="common">Zebra mussel</name>
    <name type="synonym">Mytilus polymorpha</name>
    <dbReference type="NCBI Taxonomy" id="45954"/>
    <lineage>
        <taxon>Eukaryota</taxon>
        <taxon>Metazoa</taxon>
        <taxon>Spiralia</taxon>
        <taxon>Lophotrochozoa</taxon>
        <taxon>Mollusca</taxon>
        <taxon>Bivalvia</taxon>
        <taxon>Autobranchia</taxon>
        <taxon>Heteroconchia</taxon>
        <taxon>Euheterodonta</taxon>
        <taxon>Imparidentia</taxon>
        <taxon>Neoheterodontei</taxon>
        <taxon>Myida</taxon>
        <taxon>Dreissenoidea</taxon>
        <taxon>Dreissenidae</taxon>
        <taxon>Dreissena</taxon>
    </lineage>
</organism>
<name>A0A9D4GJN0_DREPO</name>
<reference evidence="2" key="2">
    <citation type="submission" date="2020-11" db="EMBL/GenBank/DDBJ databases">
        <authorList>
            <person name="McCartney M.A."/>
            <person name="Auch B."/>
            <person name="Kono T."/>
            <person name="Mallez S."/>
            <person name="Becker A."/>
            <person name="Gohl D.M."/>
            <person name="Silverstein K.A.T."/>
            <person name="Koren S."/>
            <person name="Bechman K.B."/>
            <person name="Herman A."/>
            <person name="Abrahante J.E."/>
            <person name="Garbe J."/>
        </authorList>
    </citation>
    <scope>NUCLEOTIDE SEQUENCE</scope>
    <source>
        <strain evidence="2">Duluth1</strain>
        <tissue evidence="2">Whole animal</tissue>
    </source>
</reference>
<dbReference type="AlphaFoldDB" id="A0A9D4GJN0"/>
<sequence>MARQRPTRRPRIYRIVIREVQYQLEFQGSIVLIWPGRTDGQTDGQTAEITTISPRFSKSQLFYYNQFNFNEVVLCGGGGGGGGDEYDRDRDDDDDDNEFIEDNG</sequence>
<keyword evidence="3" id="KW-1185">Reference proteome</keyword>
<dbReference type="Proteomes" id="UP000828390">
    <property type="component" value="Unassembled WGS sequence"/>
</dbReference>
<protein>
    <submittedName>
        <fullName evidence="2">Uncharacterized protein</fullName>
    </submittedName>
</protein>